<proteinExistence type="predicted"/>
<comment type="caution">
    <text evidence="1">The sequence shown here is derived from an EMBL/GenBank/DDBJ whole genome shotgun (WGS) entry which is preliminary data.</text>
</comment>
<organism evidence="1 2">
    <name type="scientific">Melaminivora alkalimesophila</name>
    <dbReference type="NCBI Taxonomy" id="1165852"/>
    <lineage>
        <taxon>Bacteria</taxon>
        <taxon>Pseudomonadati</taxon>
        <taxon>Pseudomonadota</taxon>
        <taxon>Betaproteobacteria</taxon>
        <taxon>Burkholderiales</taxon>
        <taxon>Comamonadaceae</taxon>
        <taxon>Melaminivora</taxon>
    </lineage>
</organism>
<protein>
    <recommendedName>
        <fullName evidence="3">Helix-turn-helix protein</fullName>
    </recommendedName>
</protein>
<sequence>MLTEPAFTETELALRWNISIRTLQRWRSEERGPPYFKLSKAVRYAVAEIVAYEQANRQGMPNDAALPPLTAATPVVEPQVPATPEPKRYYLNEAFAFIAQYGSLGAAEAALTEAHDETQG</sequence>
<reference evidence="1 2" key="1">
    <citation type="submission" date="2018-05" db="EMBL/GenBank/DDBJ databases">
        <title>Genomic Encyclopedia of Type Strains, Phase IV (KMG-IV): sequencing the most valuable type-strain genomes for metagenomic binning, comparative biology and taxonomic classification.</title>
        <authorList>
            <person name="Goeker M."/>
        </authorList>
    </citation>
    <scope>NUCLEOTIDE SEQUENCE [LARGE SCALE GENOMIC DNA]</scope>
    <source>
        <strain evidence="1 2">DSM 26006</strain>
    </source>
</reference>
<dbReference type="AlphaFoldDB" id="A0A317R8D3"/>
<dbReference type="InterPro" id="IPR009061">
    <property type="entry name" value="DNA-bd_dom_put_sf"/>
</dbReference>
<evidence type="ECO:0008006" key="3">
    <source>
        <dbReference type="Google" id="ProtNLM"/>
    </source>
</evidence>
<gene>
    <name evidence="1" type="ORF">DFR36_10821</name>
</gene>
<evidence type="ECO:0000313" key="1">
    <source>
        <dbReference type="EMBL" id="PWW44347.1"/>
    </source>
</evidence>
<dbReference type="EMBL" id="QGUB01000008">
    <property type="protein sequence ID" value="PWW44347.1"/>
    <property type="molecule type" value="Genomic_DNA"/>
</dbReference>
<accession>A0A317R8D3</accession>
<keyword evidence="2" id="KW-1185">Reference proteome</keyword>
<name>A0A317R8D3_9BURK</name>
<evidence type="ECO:0000313" key="2">
    <source>
        <dbReference type="Proteomes" id="UP000246483"/>
    </source>
</evidence>
<dbReference type="Proteomes" id="UP000246483">
    <property type="component" value="Unassembled WGS sequence"/>
</dbReference>
<dbReference type="SUPFAM" id="SSF46955">
    <property type="entry name" value="Putative DNA-binding domain"/>
    <property type="match status" value="1"/>
</dbReference>